<keyword evidence="7" id="KW-0378">Hydrolase</keyword>
<evidence type="ECO:0000256" key="7">
    <source>
        <dbReference type="ARBA" id="ARBA00022801"/>
    </source>
</evidence>
<evidence type="ECO:0000256" key="5">
    <source>
        <dbReference type="ARBA" id="ARBA00022692"/>
    </source>
</evidence>
<dbReference type="GO" id="GO:0042720">
    <property type="term" value="C:mitochondrial inner membrane peptidase complex"/>
    <property type="evidence" value="ECO:0007669"/>
    <property type="project" value="InterPro"/>
</dbReference>
<evidence type="ECO:0000256" key="1">
    <source>
        <dbReference type="ARBA" id="ARBA00004434"/>
    </source>
</evidence>
<keyword evidence="8" id="KW-1133">Transmembrane helix</keyword>
<sequence length="266" mass="29367">MRRQEGVGRREAERAAISRGDAAWGQGRGDAGAVVGGRQPLGREPFRAPRRHCADAGDLDVHAASVLPPPIPTAVPDQAHQGVPRSPAGLRVVGAQAAHRGPDPFRTWQEPWLLVKGCITGSVLGITVADWVASVVTMDGASMHPTFDPQQAERALVEKRCLYRYDFSRGDVVVFRSPRDHRELMVKSLIVLPGDWIQIPEKQEIRQIPEGHCWVEGDNAALSFDSRSYGPVPMGLLRGRVTHIIWPPQRIDRVDRKMPEGRIMAL</sequence>
<evidence type="ECO:0000256" key="12">
    <source>
        <dbReference type="SAM" id="MobiDB-lite"/>
    </source>
</evidence>
<dbReference type="InterPro" id="IPR019533">
    <property type="entry name" value="Peptidase_S26"/>
</dbReference>
<dbReference type="Proteomes" id="UP000604825">
    <property type="component" value="Unassembled WGS sequence"/>
</dbReference>
<gene>
    <name evidence="14" type="ORF">NCGR_LOCUS30420</name>
</gene>
<organism evidence="14 15">
    <name type="scientific">Miscanthus lutarioriparius</name>
    <dbReference type="NCBI Taxonomy" id="422564"/>
    <lineage>
        <taxon>Eukaryota</taxon>
        <taxon>Viridiplantae</taxon>
        <taxon>Streptophyta</taxon>
        <taxon>Embryophyta</taxon>
        <taxon>Tracheophyta</taxon>
        <taxon>Spermatophyta</taxon>
        <taxon>Magnoliopsida</taxon>
        <taxon>Liliopsida</taxon>
        <taxon>Poales</taxon>
        <taxon>Poaceae</taxon>
        <taxon>PACMAD clade</taxon>
        <taxon>Panicoideae</taxon>
        <taxon>Andropogonodae</taxon>
        <taxon>Andropogoneae</taxon>
        <taxon>Saccharinae</taxon>
        <taxon>Miscanthus</taxon>
    </lineage>
</organism>
<dbReference type="Gene3D" id="2.10.109.10">
    <property type="entry name" value="Umud Fragment, subunit A"/>
    <property type="match status" value="1"/>
</dbReference>
<keyword evidence="10" id="KW-0472">Membrane</keyword>
<dbReference type="Pfam" id="PF10502">
    <property type="entry name" value="Peptidase_S26"/>
    <property type="match status" value="1"/>
</dbReference>
<feature type="region of interest" description="Disordered" evidence="12">
    <location>
        <begin position="1"/>
        <end position="48"/>
    </location>
</feature>
<keyword evidence="15" id="KW-1185">Reference proteome</keyword>
<dbReference type="InterPro" id="IPR037730">
    <property type="entry name" value="IMP2"/>
</dbReference>
<name>A0A811PNM5_9POAL</name>
<evidence type="ECO:0000256" key="9">
    <source>
        <dbReference type="ARBA" id="ARBA00023128"/>
    </source>
</evidence>
<dbReference type="SUPFAM" id="SSF51306">
    <property type="entry name" value="LexA/Signal peptidase"/>
    <property type="match status" value="1"/>
</dbReference>
<protein>
    <recommendedName>
        <fullName evidence="3">Mitochondrial inner membrane protease subunit 2</fullName>
    </recommendedName>
</protein>
<feature type="active site" evidence="11">
    <location>
        <position position="142"/>
    </location>
</feature>
<dbReference type="FunFam" id="2.10.109.10:FF:000005">
    <property type="entry name" value="Mitochondrial inner membrane protease subunit"/>
    <property type="match status" value="1"/>
</dbReference>
<reference evidence="14" key="1">
    <citation type="submission" date="2020-10" db="EMBL/GenBank/DDBJ databases">
        <authorList>
            <person name="Han B."/>
            <person name="Lu T."/>
            <person name="Zhao Q."/>
            <person name="Huang X."/>
            <person name="Zhao Y."/>
        </authorList>
    </citation>
    <scope>NUCLEOTIDE SEQUENCE</scope>
</reference>
<evidence type="ECO:0000256" key="10">
    <source>
        <dbReference type="ARBA" id="ARBA00023136"/>
    </source>
</evidence>
<comment type="similarity">
    <text evidence="2">Belongs to the peptidase S26 family. IMP2 subfamily.</text>
</comment>
<dbReference type="InterPro" id="IPR036286">
    <property type="entry name" value="LexA/Signal_pep-like_sf"/>
</dbReference>
<dbReference type="CDD" id="cd06530">
    <property type="entry name" value="S26_SPase_I"/>
    <property type="match status" value="1"/>
</dbReference>
<accession>A0A811PNM5</accession>
<dbReference type="PANTHER" id="PTHR46041">
    <property type="entry name" value="MITOCHONDRIAL INNER MEMBRANE PROTEASE SUBUNIT 2"/>
    <property type="match status" value="1"/>
</dbReference>
<evidence type="ECO:0000313" key="14">
    <source>
        <dbReference type="EMBL" id="CAD6246150.1"/>
    </source>
</evidence>
<proteinExistence type="inferred from homology"/>
<comment type="subcellular location">
    <subcellularLocation>
        <location evidence="1">Mitochondrion inner membrane</location>
        <topology evidence="1">Single-pass membrane protein</topology>
    </subcellularLocation>
</comment>
<dbReference type="InterPro" id="IPR000223">
    <property type="entry name" value="Pept_S26A_signal_pept_1"/>
</dbReference>
<keyword evidence="9" id="KW-0496">Mitochondrion</keyword>
<evidence type="ECO:0000256" key="2">
    <source>
        <dbReference type="ARBA" id="ARBA00007066"/>
    </source>
</evidence>
<feature type="domain" description="Peptidase S26" evidence="13">
    <location>
        <begin position="119"/>
        <end position="202"/>
    </location>
</feature>
<dbReference type="GO" id="GO:0004252">
    <property type="term" value="F:serine-type endopeptidase activity"/>
    <property type="evidence" value="ECO:0007669"/>
    <property type="project" value="InterPro"/>
</dbReference>
<dbReference type="GO" id="GO:0006627">
    <property type="term" value="P:protein processing involved in protein targeting to mitochondrion"/>
    <property type="evidence" value="ECO:0007669"/>
    <property type="project" value="InterPro"/>
</dbReference>
<dbReference type="PANTHER" id="PTHR46041:SF1">
    <property type="entry name" value="MITOCHONDRIAL INNER MEMBRANE PROTEASE SUBUNIT 2"/>
    <property type="match status" value="1"/>
</dbReference>
<evidence type="ECO:0000256" key="11">
    <source>
        <dbReference type="PIRSR" id="PIRSR600223-1"/>
    </source>
</evidence>
<dbReference type="GO" id="GO:0006465">
    <property type="term" value="P:signal peptide processing"/>
    <property type="evidence" value="ECO:0007669"/>
    <property type="project" value="InterPro"/>
</dbReference>
<evidence type="ECO:0000256" key="3">
    <source>
        <dbReference type="ARBA" id="ARBA00013650"/>
    </source>
</evidence>
<evidence type="ECO:0000256" key="4">
    <source>
        <dbReference type="ARBA" id="ARBA00022670"/>
    </source>
</evidence>
<dbReference type="EMBL" id="CAJGYO010000007">
    <property type="protein sequence ID" value="CAD6246150.1"/>
    <property type="molecule type" value="Genomic_DNA"/>
</dbReference>
<evidence type="ECO:0000313" key="15">
    <source>
        <dbReference type="Proteomes" id="UP000604825"/>
    </source>
</evidence>
<dbReference type="PRINTS" id="PR00727">
    <property type="entry name" value="LEADERPTASE"/>
</dbReference>
<feature type="compositionally biased region" description="Basic and acidic residues" evidence="12">
    <location>
        <begin position="1"/>
        <end position="16"/>
    </location>
</feature>
<evidence type="ECO:0000256" key="8">
    <source>
        <dbReference type="ARBA" id="ARBA00022989"/>
    </source>
</evidence>
<feature type="region of interest" description="Disordered" evidence="12">
    <location>
        <begin position="64"/>
        <end position="86"/>
    </location>
</feature>
<evidence type="ECO:0000259" key="13">
    <source>
        <dbReference type="Pfam" id="PF10502"/>
    </source>
</evidence>
<feature type="active site" evidence="11">
    <location>
        <position position="187"/>
    </location>
</feature>
<keyword evidence="5" id="KW-0812">Transmembrane</keyword>
<evidence type="ECO:0000256" key="6">
    <source>
        <dbReference type="ARBA" id="ARBA00022792"/>
    </source>
</evidence>
<comment type="caution">
    <text evidence="14">The sequence shown here is derived from an EMBL/GenBank/DDBJ whole genome shotgun (WGS) entry which is preliminary data.</text>
</comment>
<keyword evidence="4" id="KW-0645">Protease</keyword>
<keyword evidence="6" id="KW-0999">Mitochondrion inner membrane</keyword>
<dbReference type="OrthoDB" id="9996127at2759"/>
<dbReference type="AlphaFoldDB" id="A0A811PNM5"/>